<organism evidence="1 2">
    <name type="scientific">Methylocapsa polymorpha</name>
    <dbReference type="NCBI Taxonomy" id="3080828"/>
    <lineage>
        <taxon>Bacteria</taxon>
        <taxon>Pseudomonadati</taxon>
        <taxon>Pseudomonadota</taxon>
        <taxon>Alphaproteobacteria</taxon>
        <taxon>Hyphomicrobiales</taxon>
        <taxon>Beijerinckiaceae</taxon>
        <taxon>Methylocapsa</taxon>
    </lineage>
</organism>
<protein>
    <submittedName>
        <fullName evidence="1">Carbon monoxide dehydrogenase subunit G</fullName>
    </submittedName>
</protein>
<dbReference type="PANTHER" id="PTHR38588:SF1">
    <property type="entry name" value="BLL0334 PROTEIN"/>
    <property type="match status" value="1"/>
</dbReference>
<gene>
    <name evidence="1" type="ORF">RZS28_06200</name>
</gene>
<dbReference type="PANTHER" id="PTHR38588">
    <property type="entry name" value="BLL0334 PROTEIN"/>
    <property type="match status" value="1"/>
</dbReference>
<name>A0ABZ0HVS3_9HYPH</name>
<sequence length="226" mass="23145">MDMTGTQRIEAPREKVYAALNNVDVLKQCIPGCETIEKLSDTQMRATVTLRVGPVKASFIGMVTLSDLDPPNGYTITGEGSGGAAGFAKGGAQVRLEADGKATILNYTAKADIGGKLAQLGGRLIDSTAKKLAGDFFEKFGSVVGKPAEAQAPADTASKEGWLAKILASIGGFLQGWLGKILGSTGALLLGLGLYGHACCLVGHVHAAGAFQPPICAALSQTSPGI</sequence>
<keyword evidence="2" id="KW-1185">Reference proteome</keyword>
<proteinExistence type="predicted"/>
<dbReference type="SUPFAM" id="SSF55961">
    <property type="entry name" value="Bet v1-like"/>
    <property type="match status" value="1"/>
</dbReference>
<evidence type="ECO:0000313" key="2">
    <source>
        <dbReference type="Proteomes" id="UP001626536"/>
    </source>
</evidence>
<dbReference type="Proteomes" id="UP001626536">
    <property type="component" value="Chromosome"/>
</dbReference>
<dbReference type="EMBL" id="CP136862">
    <property type="protein sequence ID" value="WOJ90872.1"/>
    <property type="molecule type" value="Genomic_DNA"/>
</dbReference>
<accession>A0ABZ0HVS3</accession>
<dbReference type="InterPro" id="IPR010419">
    <property type="entry name" value="CO_DH_gsu"/>
</dbReference>
<dbReference type="RefSeq" id="WP_407340460.1">
    <property type="nucleotide sequence ID" value="NZ_CP136862.1"/>
</dbReference>
<dbReference type="CDD" id="cd05018">
    <property type="entry name" value="CoxG"/>
    <property type="match status" value="1"/>
</dbReference>
<dbReference type="Pfam" id="PF06240">
    <property type="entry name" value="COXG"/>
    <property type="match status" value="1"/>
</dbReference>
<dbReference type="Gene3D" id="3.30.530.20">
    <property type="match status" value="1"/>
</dbReference>
<evidence type="ECO:0000313" key="1">
    <source>
        <dbReference type="EMBL" id="WOJ90872.1"/>
    </source>
</evidence>
<reference evidence="1 2" key="1">
    <citation type="submission" date="2023-10" db="EMBL/GenBank/DDBJ databases">
        <title>Novel methanotroph of the genus Methylocapsa from a subarctic wetland.</title>
        <authorList>
            <person name="Belova S.E."/>
            <person name="Oshkin I.Y."/>
            <person name="Miroshnikov K."/>
            <person name="Dedysh S.N."/>
        </authorList>
    </citation>
    <scope>NUCLEOTIDE SEQUENCE [LARGE SCALE GENOMIC DNA]</scope>
    <source>
        <strain evidence="1 2">RX1</strain>
    </source>
</reference>
<dbReference type="InterPro" id="IPR023393">
    <property type="entry name" value="START-like_dom_sf"/>
</dbReference>